<reference evidence="2 3" key="1">
    <citation type="submission" date="2020-04" db="EMBL/GenBank/DDBJ databases">
        <authorList>
            <person name="Yin C."/>
        </authorList>
    </citation>
    <scope>NUCLEOTIDE SEQUENCE [LARGE SCALE GENOMIC DNA]</scope>
    <source>
        <strain evidence="2 3">Ae27</strain>
    </source>
</reference>
<dbReference type="Proteomes" id="UP000570474">
    <property type="component" value="Unassembled WGS sequence"/>
</dbReference>
<proteinExistence type="predicted"/>
<dbReference type="SUPFAM" id="SSF53474">
    <property type="entry name" value="alpha/beta-Hydrolases"/>
    <property type="match status" value="1"/>
</dbReference>
<dbReference type="GO" id="GO:0052689">
    <property type="term" value="F:carboxylic ester hydrolase activity"/>
    <property type="evidence" value="ECO:0007669"/>
    <property type="project" value="TreeGrafter"/>
</dbReference>
<keyword evidence="1" id="KW-0732">Signal</keyword>
<organism evidence="2 3">
    <name type="scientific">Chitinophaga varians</name>
    <dbReference type="NCBI Taxonomy" id="2202339"/>
    <lineage>
        <taxon>Bacteria</taxon>
        <taxon>Pseudomonadati</taxon>
        <taxon>Bacteroidota</taxon>
        <taxon>Chitinophagia</taxon>
        <taxon>Chitinophagales</taxon>
        <taxon>Chitinophagaceae</taxon>
        <taxon>Chitinophaga</taxon>
    </lineage>
</organism>
<feature type="signal peptide" evidence="1">
    <location>
        <begin position="1"/>
        <end position="23"/>
    </location>
</feature>
<name>A0A847SBI9_9BACT</name>
<feature type="chain" id="PRO_5032508814" description="BAAT/Acyl-CoA thioester hydrolase C-terminal domain-containing protein" evidence="1">
    <location>
        <begin position="24"/>
        <end position="347"/>
    </location>
</feature>
<dbReference type="RefSeq" id="WP_168874988.1">
    <property type="nucleotide sequence ID" value="NZ_JABAIA010000004.1"/>
</dbReference>
<dbReference type="EMBL" id="JABAIA010000004">
    <property type="protein sequence ID" value="NLR69051.1"/>
    <property type="molecule type" value="Genomic_DNA"/>
</dbReference>
<protein>
    <recommendedName>
        <fullName evidence="4">BAAT/Acyl-CoA thioester hydrolase C-terminal domain-containing protein</fullName>
    </recommendedName>
</protein>
<dbReference type="InterPro" id="IPR029058">
    <property type="entry name" value="AB_hydrolase_fold"/>
</dbReference>
<dbReference type="InterPro" id="IPR053145">
    <property type="entry name" value="AB_hydrolase_Est10"/>
</dbReference>
<evidence type="ECO:0000313" key="3">
    <source>
        <dbReference type="Proteomes" id="UP000570474"/>
    </source>
</evidence>
<sequence>MMFRLYRWAGCLLLLWLTTGLYAQPVTPADYHLNAYTLHDAALGDVRYYISSEGLNTKKPLLLLLDGSGHLPLALLVKEPRRMEVMNTFDADLLKLANRFHVVMISKPGVPFCDTIQVQRDTVTMEDVDRLLPMPYIYRHKGGLEWRAQAASRVIDAVCAKFPVDPARVLVYGYSEGGQVAPKVAVLNKRVTHCASIFGSGLNQLYDFIVDARQEAIKGHISYAAAQRRVDSLLQLFADIYKNPQDTRQEWESNTWQRWASYGAEPPVQQFTQLNIPLFVVAGMHDANSPIYSLDYLPLEFLRLGKKNLTYKVYPVDHFFRNTANPQDATDYKSQMLNALLQWLKVR</sequence>
<accession>A0A847SBI9</accession>
<evidence type="ECO:0000256" key="1">
    <source>
        <dbReference type="SAM" id="SignalP"/>
    </source>
</evidence>
<comment type="caution">
    <text evidence="2">The sequence shown here is derived from an EMBL/GenBank/DDBJ whole genome shotgun (WGS) entry which is preliminary data.</text>
</comment>
<dbReference type="PANTHER" id="PTHR43265">
    <property type="entry name" value="ESTERASE ESTD"/>
    <property type="match status" value="1"/>
</dbReference>
<evidence type="ECO:0008006" key="4">
    <source>
        <dbReference type="Google" id="ProtNLM"/>
    </source>
</evidence>
<evidence type="ECO:0000313" key="2">
    <source>
        <dbReference type="EMBL" id="NLR69051.1"/>
    </source>
</evidence>
<dbReference type="AlphaFoldDB" id="A0A847SBI9"/>
<keyword evidence="3" id="KW-1185">Reference proteome</keyword>
<dbReference type="Gene3D" id="3.40.50.1820">
    <property type="entry name" value="alpha/beta hydrolase"/>
    <property type="match status" value="1"/>
</dbReference>
<gene>
    <name evidence="2" type="ORF">HGH92_32425</name>
</gene>
<dbReference type="PANTHER" id="PTHR43265:SF1">
    <property type="entry name" value="ESTERASE ESTD"/>
    <property type="match status" value="1"/>
</dbReference>